<evidence type="ECO:0000256" key="9">
    <source>
        <dbReference type="ARBA" id="ARBA00048540"/>
    </source>
</evidence>
<dbReference type="InterPro" id="IPR024932">
    <property type="entry name" value="ApbE"/>
</dbReference>
<evidence type="ECO:0000256" key="3">
    <source>
        <dbReference type="ARBA" id="ARBA00022630"/>
    </source>
</evidence>
<keyword evidence="4 10" id="KW-0808">Transferase</keyword>
<proteinExistence type="inferred from homology"/>
<evidence type="ECO:0000256" key="2">
    <source>
        <dbReference type="ARBA" id="ARBA00016337"/>
    </source>
</evidence>
<dbReference type="AlphaFoldDB" id="A0A0R1YQB2"/>
<comment type="catalytic activity">
    <reaction evidence="9 10">
        <text>L-threonyl-[protein] + FAD = FMN-L-threonyl-[protein] + AMP + H(+)</text>
        <dbReference type="Rhea" id="RHEA:36847"/>
        <dbReference type="Rhea" id="RHEA-COMP:11060"/>
        <dbReference type="Rhea" id="RHEA-COMP:11061"/>
        <dbReference type="ChEBI" id="CHEBI:15378"/>
        <dbReference type="ChEBI" id="CHEBI:30013"/>
        <dbReference type="ChEBI" id="CHEBI:57692"/>
        <dbReference type="ChEBI" id="CHEBI:74257"/>
        <dbReference type="ChEBI" id="CHEBI:456215"/>
        <dbReference type="EC" id="2.7.1.180"/>
    </reaction>
</comment>
<comment type="similarity">
    <text evidence="10">Belongs to the ApbE family.</text>
</comment>
<dbReference type="GO" id="GO:0046872">
    <property type="term" value="F:metal ion binding"/>
    <property type="evidence" value="ECO:0007669"/>
    <property type="project" value="UniProtKB-UniRule"/>
</dbReference>
<dbReference type="PATRIC" id="fig|1423786.4.peg.1825"/>
<comment type="cofactor">
    <cofactor evidence="11">
        <name>Mg(2+)</name>
        <dbReference type="ChEBI" id="CHEBI:18420"/>
    </cofactor>
    <cofactor evidence="11">
        <name>Mn(2+)</name>
        <dbReference type="ChEBI" id="CHEBI:29035"/>
    </cofactor>
    <text evidence="11">Magnesium. Can also use manganese.</text>
</comment>
<dbReference type="Proteomes" id="UP000051010">
    <property type="component" value="Unassembled WGS sequence"/>
</dbReference>
<evidence type="ECO:0000256" key="1">
    <source>
        <dbReference type="ARBA" id="ARBA00011955"/>
    </source>
</evidence>
<dbReference type="Pfam" id="PF02424">
    <property type="entry name" value="ApbE"/>
    <property type="match status" value="1"/>
</dbReference>
<dbReference type="PANTHER" id="PTHR30040:SF2">
    <property type="entry name" value="FAD:PROTEIN FMN TRANSFERASE"/>
    <property type="match status" value="1"/>
</dbReference>
<evidence type="ECO:0000256" key="7">
    <source>
        <dbReference type="ARBA" id="ARBA00022842"/>
    </source>
</evidence>
<evidence type="ECO:0000313" key="12">
    <source>
        <dbReference type="EMBL" id="KRM43060.1"/>
    </source>
</evidence>
<evidence type="ECO:0000256" key="11">
    <source>
        <dbReference type="PIRSR" id="PIRSR006268-2"/>
    </source>
</evidence>
<evidence type="ECO:0000256" key="4">
    <source>
        <dbReference type="ARBA" id="ARBA00022679"/>
    </source>
</evidence>
<evidence type="ECO:0000256" key="8">
    <source>
        <dbReference type="ARBA" id="ARBA00031306"/>
    </source>
</evidence>
<dbReference type="EC" id="2.7.1.180" evidence="1 10"/>
<dbReference type="PIRSF" id="PIRSF006268">
    <property type="entry name" value="ApbE"/>
    <property type="match status" value="1"/>
</dbReference>
<comment type="caution">
    <text evidence="12">The sequence shown here is derived from an EMBL/GenBank/DDBJ whole genome shotgun (WGS) entry which is preliminary data.</text>
</comment>
<evidence type="ECO:0000313" key="13">
    <source>
        <dbReference type="Proteomes" id="UP000051010"/>
    </source>
</evidence>
<keyword evidence="5 10" id="KW-0479">Metal-binding</keyword>
<organism evidence="12 13">
    <name type="scientific">Lentilactobacillus parafarraginis DSM 18390 = JCM 14109</name>
    <dbReference type="NCBI Taxonomy" id="1423786"/>
    <lineage>
        <taxon>Bacteria</taxon>
        <taxon>Bacillati</taxon>
        <taxon>Bacillota</taxon>
        <taxon>Bacilli</taxon>
        <taxon>Lactobacillales</taxon>
        <taxon>Lactobacillaceae</taxon>
        <taxon>Lentilactobacillus</taxon>
    </lineage>
</organism>
<gene>
    <name evidence="12" type="ORF">FD47_GL001719</name>
</gene>
<name>A0A0R1YQB2_9LACO</name>
<dbReference type="EMBL" id="AZFZ01000039">
    <property type="protein sequence ID" value="KRM43060.1"/>
    <property type="molecule type" value="Genomic_DNA"/>
</dbReference>
<reference evidence="12 13" key="1">
    <citation type="journal article" date="2015" name="Genome Announc.">
        <title>Expanding the biotechnology potential of lactobacilli through comparative genomics of 213 strains and associated genera.</title>
        <authorList>
            <person name="Sun Z."/>
            <person name="Harris H.M."/>
            <person name="McCann A."/>
            <person name="Guo C."/>
            <person name="Argimon S."/>
            <person name="Zhang W."/>
            <person name="Yang X."/>
            <person name="Jeffery I.B."/>
            <person name="Cooney J.C."/>
            <person name="Kagawa T.F."/>
            <person name="Liu W."/>
            <person name="Song Y."/>
            <person name="Salvetti E."/>
            <person name="Wrobel A."/>
            <person name="Rasinkangas P."/>
            <person name="Parkhill J."/>
            <person name="Rea M.C."/>
            <person name="O'Sullivan O."/>
            <person name="Ritari J."/>
            <person name="Douillard F.P."/>
            <person name="Paul Ross R."/>
            <person name="Yang R."/>
            <person name="Briner A.E."/>
            <person name="Felis G.E."/>
            <person name="de Vos W.M."/>
            <person name="Barrangou R."/>
            <person name="Klaenhammer T.R."/>
            <person name="Caufield P.W."/>
            <person name="Cui Y."/>
            <person name="Zhang H."/>
            <person name="O'Toole P.W."/>
        </authorList>
    </citation>
    <scope>NUCLEOTIDE SEQUENCE [LARGE SCALE GENOMIC DNA]</scope>
    <source>
        <strain evidence="12 13">DSM 18390</strain>
    </source>
</reference>
<dbReference type="InterPro" id="IPR003374">
    <property type="entry name" value="ApbE-like_sf"/>
</dbReference>
<dbReference type="GO" id="GO:0016740">
    <property type="term" value="F:transferase activity"/>
    <property type="evidence" value="ECO:0007669"/>
    <property type="project" value="UniProtKB-UniRule"/>
</dbReference>
<evidence type="ECO:0000256" key="5">
    <source>
        <dbReference type="ARBA" id="ARBA00022723"/>
    </source>
</evidence>
<evidence type="ECO:0000256" key="6">
    <source>
        <dbReference type="ARBA" id="ARBA00022827"/>
    </source>
</evidence>
<feature type="binding site" evidence="11">
    <location>
        <position position="156"/>
    </location>
    <ligand>
        <name>Mg(2+)</name>
        <dbReference type="ChEBI" id="CHEBI:18420"/>
    </ligand>
</feature>
<keyword evidence="6 10" id="KW-0274">FAD</keyword>
<protein>
    <recommendedName>
        <fullName evidence="2 10">FAD:protein FMN transferase</fullName>
        <ecNumber evidence="1 10">2.7.1.180</ecNumber>
    </recommendedName>
    <alternativeName>
        <fullName evidence="8 10">Flavin transferase</fullName>
    </alternativeName>
</protein>
<feature type="binding site" evidence="11">
    <location>
        <position position="276"/>
    </location>
    <ligand>
        <name>Mg(2+)</name>
        <dbReference type="ChEBI" id="CHEBI:18420"/>
    </ligand>
</feature>
<keyword evidence="7 10" id="KW-0460">Magnesium</keyword>
<sequence>MTTMVATGAPEKKYISKFPMMGTIVSLTLFEKNPDVVNDVNDYLVKMDAVFSANRDDSELSKVNQAAGLHPVTVSRSCYELVADALTYTNRFADSFNVLIGPLVKTWKIGFGGRQVPDDSQIDRALKLIEPGKVTLNPQDHTIFLRDRGMQLDLGAIAKGYFADRIIERLKNAGIRNAIINLGGNVQVLGDNPFSNDLYWNIGIRDPEREDGSLAAIVHTKAQTFVTSGIRERYFKANGHVYHHILSPATGYPVNNDIIQVTIITANSELAEVLSTVCFFHGVAGGKAIIEKTPGVEAIFINQQNQLIHTSGLIKISKGVYLNE</sequence>
<dbReference type="PANTHER" id="PTHR30040">
    <property type="entry name" value="THIAMINE BIOSYNTHESIS LIPOPROTEIN APBE"/>
    <property type="match status" value="1"/>
</dbReference>
<dbReference type="SUPFAM" id="SSF143631">
    <property type="entry name" value="ApbE-like"/>
    <property type="match status" value="1"/>
</dbReference>
<evidence type="ECO:0000256" key="10">
    <source>
        <dbReference type="PIRNR" id="PIRNR006268"/>
    </source>
</evidence>
<accession>A0A0R1YQB2</accession>
<dbReference type="Gene3D" id="3.10.520.10">
    <property type="entry name" value="ApbE-like domains"/>
    <property type="match status" value="1"/>
</dbReference>
<keyword evidence="3 10" id="KW-0285">Flavoprotein</keyword>